<keyword evidence="1" id="KW-0808">Transferase</keyword>
<feature type="domain" description="N-acetyltransferase" evidence="3">
    <location>
        <begin position="151"/>
        <end position="295"/>
    </location>
</feature>
<evidence type="ECO:0000313" key="5">
    <source>
        <dbReference type="Proteomes" id="UP001500767"/>
    </source>
</evidence>
<evidence type="ECO:0000259" key="3">
    <source>
        <dbReference type="PROSITE" id="PS51186"/>
    </source>
</evidence>
<evidence type="ECO:0000256" key="2">
    <source>
        <dbReference type="ARBA" id="ARBA00023315"/>
    </source>
</evidence>
<dbReference type="RefSeq" id="WP_204910403.1">
    <property type="nucleotide sequence ID" value="NZ_BAAAYR010000002.1"/>
</dbReference>
<evidence type="ECO:0000256" key="1">
    <source>
        <dbReference type="ARBA" id="ARBA00022679"/>
    </source>
</evidence>
<keyword evidence="5" id="KW-1185">Reference proteome</keyword>
<dbReference type="PANTHER" id="PTHR43877:SF1">
    <property type="entry name" value="ACETYLTRANSFERASE"/>
    <property type="match status" value="1"/>
</dbReference>
<sequence length="295" mass="32248">MITARPLAEDDLPAVVELLHAYDRRWFSEPTLGAADVRAEWSAPAFDLATDSEGWEEDGELVAFGTLGTRGGIEVAVRDDWAGAGLEDALLGRWETAARDRGLDTVHRDLPAADEEGRARLEARGWVVRRTGWLLRLPTGAPVEARETPGYVVRPMRADDVPAVHGVVDDAFSVYGHRRSYEDWRAGTVDRPDVTPEHCHVATRDDVVVGACLVVDPPPDAGPEAEAWVPQLAVADDHRRHGLARELLARTTLAARGRGVPGLALYTNEDTGALGLYERFGMLVRHTLVECSLTL</sequence>
<keyword evidence="2" id="KW-0012">Acyltransferase</keyword>
<proteinExistence type="predicted"/>
<dbReference type="CDD" id="cd04301">
    <property type="entry name" value="NAT_SF"/>
    <property type="match status" value="1"/>
</dbReference>
<dbReference type="PROSITE" id="PS51186">
    <property type="entry name" value="GNAT"/>
    <property type="match status" value="2"/>
</dbReference>
<dbReference type="EMBL" id="BAAAYR010000002">
    <property type="protein sequence ID" value="GAA3567637.1"/>
    <property type="molecule type" value="Genomic_DNA"/>
</dbReference>
<gene>
    <name evidence="4" type="ORF">GCM10022197_24750</name>
</gene>
<dbReference type="Proteomes" id="UP001500767">
    <property type="component" value="Unassembled WGS sequence"/>
</dbReference>
<evidence type="ECO:0000313" key="4">
    <source>
        <dbReference type="EMBL" id="GAA3567637.1"/>
    </source>
</evidence>
<dbReference type="PANTHER" id="PTHR43877">
    <property type="entry name" value="AMINOALKYLPHOSPHONATE N-ACETYLTRANSFERASE-RELATED-RELATED"/>
    <property type="match status" value="1"/>
</dbReference>
<protein>
    <recommendedName>
        <fullName evidence="3">N-acetyltransferase domain-containing protein</fullName>
    </recommendedName>
</protein>
<dbReference type="SUPFAM" id="SSF55729">
    <property type="entry name" value="Acyl-CoA N-acyltransferases (Nat)"/>
    <property type="match status" value="2"/>
</dbReference>
<name>A0ABP6XIX8_9ACTN</name>
<dbReference type="Gene3D" id="3.40.630.30">
    <property type="match status" value="1"/>
</dbReference>
<dbReference type="InterPro" id="IPR050832">
    <property type="entry name" value="Bact_Acetyltransf"/>
</dbReference>
<feature type="domain" description="N-acetyltransferase" evidence="3">
    <location>
        <begin position="2"/>
        <end position="140"/>
    </location>
</feature>
<reference evidence="5" key="1">
    <citation type="journal article" date="2019" name="Int. J. Syst. Evol. Microbiol.">
        <title>The Global Catalogue of Microorganisms (GCM) 10K type strain sequencing project: providing services to taxonomists for standard genome sequencing and annotation.</title>
        <authorList>
            <consortium name="The Broad Institute Genomics Platform"/>
            <consortium name="The Broad Institute Genome Sequencing Center for Infectious Disease"/>
            <person name="Wu L."/>
            <person name="Ma J."/>
        </authorList>
    </citation>
    <scope>NUCLEOTIDE SEQUENCE [LARGE SCALE GENOMIC DNA]</scope>
    <source>
        <strain evidence="5">JCM 16540</strain>
    </source>
</reference>
<organism evidence="4 5">
    <name type="scientific">Microlunatus spumicola</name>
    <dbReference type="NCBI Taxonomy" id="81499"/>
    <lineage>
        <taxon>Bacteria</taxon>
        <taxon>Bacillati</taxon>
        <taxon>Actinomycetota</taxon>
        <taxon>Actinomycetes</taxon>
        <taxon>Propionibacteriales</taxon>
        <taxon>Propionibacteriaceae</taxon>
        <taxon>Microlunatus</taxon>
    </lineage>
</organism>
<dbReference type="InterPro" id="IPR000182">
    <property type="entry name" value="GNAT_dom"/>
</dbReference>
<dbReference type="InterPro" id="IPR016181">
    <property type="entry name" value="Acyl_CoA_acyltransferase"/>
</dbReference>
<comment type="caution">
    <text evidence="4">The sequence shown here is derived from an EMBL/GenBank/DDBJ whole genome shotgun (WGS) entry which is preliminary data.</text>
</comment>
<dbReference type="Pfam" id="PF00583">
    <property type="entry name" value="Acetyltransf_1"/>
    <property type="match status" value="1"/>
</dbReference>
<accession>A0ABP6XIX8</accession>